<reference evidence="4 5" key="1">
    <citation type="submission" date="2024-03" db="EMBL/GenBank/DDBJ databases">
        <title>Human intestinal bacterial collection.</title>
        <authorList>
            <person name="Pauvert C."/>
            <person name="Hitch T.C.A."/>
            <person name="Clavel T."/>
        </authorList>
    </citation>
    <scope>NUCLEOTIDE SEQUENCE [LARGE SCALE GENOMIC DNA]</scope>
    <source>
        <strain evidence="4 5">CLA-AA-H255</strain>
    </source>
</reference>
<evidence type="ECO:0000259" key="3">
    <source>
        <dbReference type="Pfam" id="PF02775"/>
    </source>
</evidence>
<dbReference type="Gene3D" id="3.40.50.970">
    <property type="match status" value="1"/>
</dbReference>
<keyword evidence="5" id="KW-1185">Reference proteome</keyword>
<evidence type="ECO:0000259" key="2">
    <source>
        <dbReference type="Pfam" id="PF00205"/>
    </source>
</evidence>
<dbReference type="InterPro" id="IPR029061">
    <property type="entry name" value="THDP-binding"/>
</dbReference>
<dbReference type="InterPro" id="IPR011766">
    <property type="entry name" value="TPP_enzyme_TPP-bd"/>
</dbReference>
<dbReference type="RefSeq" id="WP_349153266.1">
    <property type="nucleotide sequence ID" value="NZ_JBBMER010000002.1"/>
</dbReference>
<dbReference type="Gene3D" id="3.40.50.1220">
    <property type="entry name" value="TPP-binding domain"/>
    <property type="match status" value="1"/>
</dbReference>
<protein>
    <submittedName>
        <fullName evidence="4">Thiamine pyrophosphate-dependent enzyme</fullName>
    </submittedName>
</protein>
<comment type="similarity">
    <text evidence="1">Belongs to the TPP enzyme family.</text>
</comment>
<evidence type="ECO:0000313" key="5">
    <source>
        <dbReference type="Proteomes" id="UP001442364"/>
    </source>
</evidence>
<proteinExistence type="inferred from homology"/>
<evidence type="ECO:0000256" key="1">
    <source>
        <dbReference type="ARBA" id="ARBA00007812"/>
    </source>
</evidence>
<accession>A0ABV1BTV0</accession>
<organism evidence="4 5">
    <name type="scientific">[Lactobacillus] rogosae</name>
    <dbReference type="NCBI Taxonomy" id="706562"/>
    <lineage>
        <taxon>Bacteria</taxon>
        <taxon>Bacillati</taxon>
        <taxon>Bacillota</taxon>
        <taxon>Clostridia</taxon>
        <taxon>Lachnospirales</taxon>
        <taxon>Lachnospiraceae</taxon>
        <taxon>Lachnospira</taxon>
    </lineage>
</organism>
<comment type="caution">
    <text evidence="4">The sequence shown here is derived from an EMBL/GenBank/DDBJ whole genome shotgun (WGS) entry which is preliminary data.</text>
</comment>
<dbReference type="PANTHER" id="PTHR18968">
    <property type="entry name" value="THIAMINE PYROPHOSPHATE ENZYMES"/>
    <property type="match status" value="1"/>
</dbReference>
<feature type="domain" description="Thiamine pyrophosphate enzyme central" evidence="2">
    <location>
        <begin position="11"/>
        <end position="135"/>
    </location>
</feature>
<dbReference type="InterPro" id="IPR045229">
    <property type="entry name" value="TPP_enz"/>
</dbReference>
<feature type="domain" description="Thiamine pyrophosphate enzyme TPP-binding" evidence="3">
    <location>
        <begin position="185"/>
        <end position="335"/>
    </location>
</feature>
<dbReference type="SUPFAM" id="SSF52467">
    <property type="entry name" value="DHS-like NAD/FAD-binding domain"/>
    <property type="match status" value="1"/>
</dbReference>
<evidence type="ECO:0000313" key="4">
    <source>
        <dbReference type="EMBL" id="MEQ2378903.1"/>
    </source>
</evidence>
<sequence>MWSLIFHTTYRKPVLIVGNGARSAGISELIYEFIIKTHIPVLTTMNTVDMIQDEYRIGFIGTYGNRVANMILNECDVVISVGARLGLRQIGHKKELFAPKAKLIRCDVDQYELARIIKEDEEDYTMDAKAFMKQLLAEDIRDYTEWWNNCMEAKKLLDDYDDTDGNKLMKKISELLPKNPIVTVDIGQTVCWAAQSLSFKGTEGRIIIGGSYGAMGIGLPYAIGSSISMNNGITYCITGDGGLQMNIQELETVRREKLPIKILVVNNKELGKISEIQRGSYNDRYCITTAESGYTVPDFVKIANAYGIKAANVSNYERLDEYKNWMLDDEPCLLNIMLTSGTLLIPKIKWETCTIKPDLDEEMQKKINALINA</sequence>
<dbReference type="Pfam" id="PF02775">
    <property type="entry name" value="TPP_enzyme_C"/>
    <property type="match status" value="1"/>
</dbReference>
<dbReference type="EMBL" id="JBBMER010000002">
    <property type="protein sequence ID" value="MEQ2378903.1"/>
    <property type="molecule type" value="Genomic_DNA"/>
</dbReference>
<dbReference type="InterPro" id="IPR012000">
    <property type="entry name" value="Thiamin_PyroP_enz_cen_dom"/>
</dbReference>
<dbReference type="Pfam" id="PF00205">
    <property type="entry name" value="TPP_enzyme_M"/>
    <property type="match status" value="1"/>
</dbReference>
<dbReference type="Proteomes" id="UP001442364">
    <property type="component" value="Unassembled WGS sequence"/>
</dbReference>
<gene>
    <name evidence="4" type="ORF">WMO14_03250</name>
</gene>
<name>A0ABV1BTV0_9FIRM</name>
<dbReference type="InterPro" id="IPR029035">
    <property type="entry name" value="DHS-like_NAD/FAD-binding_dom"/>
</dbReference>
<dbReference type="PANTHER" id="PTHR18968:SF13">
    <property type="entry name" value="ACETOLACTATE SYNTHASE CATALYTIC SUBUNIT, MITOCHONDRIAL"/>
    <property type="match status" value="1"/>
</dbReference>
<dbReference type="SUPFAM" id="SSF52518">
    <property type="entry name" value="Thiamin diphosphate-binding fold (THDP-binding)"/>
    <property type="match status" value="1"/>
</dbReference>